<dbReference type="SMART" id="SM00254">
    <property type="entry name" value="ShKT"/>
    <property type="match status" value="2"/>
</dbReference>
<organism evidence="6 7">
    <name type="scientific">Teladorsagia circumcincta</name>
    <name type="common">Brown stomach worm</name>
    <name type="synonym">Ostertagia circumcincta</name>
    <dbReference type="NCBI Taxonomy" id="45464"/>
    <lineage>
        <taxon>Eukaryota</taxon>
        <taxon>Metazoa</taxon>
        <taxon>Ecdysozoa</taxon>
        <taxon>Nematoda</taxon>
        <taxon>Chromadorea</taxon>
        <taxon>Rhabditida</taxon>
        <taxon>Rhabditina</taxon>
        <taxon>Rhabditomorpha</taxon>
        <taxon>Strongyloidea</taxon>
        <taxon>Trichostrongylidae</taxon>
        <taxon>Teladorsagia</taxon>
    </lineage>
</organism>
<dbReference type="Gene3D" id="1.10.10.1940">
    <property type="match status" value="1"/>
</dbReference>
<reference evidence="6 7" key="1">
    <citation type="submission" date="2015-09" db="EMBL/GenBank/DDBJ databases">
        <title>Draft genome of the parasitic nematode Teladorsagia circumcincta isolate WARC Sus (inbred).</title>
        <authorList>
            <person name="Mitreva M."/>
        </authorList>
    </citation>
    <scope>NUCLEOTIDE SEQUENCE [LARGE SCALE GENOMIC DNA]</scope>
    <source>
        <strain evidence="6 7">S</strain>
    </source>
</reference>
<evidence type="ECO:0000313" key="6">
    <source>
        <dbReference type="EMBL" id="PIO66944.1"/>
    </source>
</evidence>
<keyword evidence="1 4" id="KW-0732">Signal</keyword>
<feature type="chain" id="PRO_5013843029" evidence="4">
    <location>
        <begin position="18"/>
        <end position="307"/>
    </location>
</feature>
<dbReference type="InterPro" id="IPR003582">
    <property type="entry name" value="ShKT_dom"/>
</dbReference>
<evidence type="ECO:0000256" key="4">
    <source>
        <dbReference type="SAM" id="SignalP"/>
    </source>
</evidence>
<evidence type="ECO:0000256" key="1">
    <source>
        <dbReference type="ARBA" id="ARBA00022729"/>
    </source>
</evidence>
<feature type="domain" description="ShKT" evidence="5">
    <location>
        <begin position="64"/>
        <end position="104"/>
    </location>
</feature>
<feature type="signal peptide" evidence="4">
    <location>
        <begin position="1"/>
        <end position="17"/>
    </location>
</feature>
<dbReference type="EMBL" id="KZ347922">
    <property type="protein sequence ID" value="PIO66944.1"/>
    <property type="molecule type" value="Genomic_DNA"/>
</dbReference>
<dbReference type="PROSITE" id="PS51670">
    <property type="entry name" value="SHKT"/>
    <property type="match status" value="1"/>
</dbReference>
<dbReference type="Pfam" id="PF01549">
    <property type="entry name" value="ShK"/>
    <property type="match status" value="2"/>
</dbReference>
<keyword evidence="2" id="KW-1015">Disulfide bond</keyword>
<keyword evidence="7" id="KW-1185">Reference proteome</keyword>
<evidence type="ECO:0000256" key="2">
    <source>
        <dbReference type="ARBA" id="ARBA00023157"/>
    </source>
</evidence>
<evidence type="ECO:0000259" key="5">
    <source>
        <dbReference type="PROSITE" id="PS51670"/>
    </source>
</evidence>
<dbReference type="FunFam" id="1.10.10.1940:FF:000002">
    <property type="entry name" value="PHAryngeal gland Toxin-related"/>
    <property type="match status" value="1"/>
</dbReference>
<proteinExistence type="predicted"/>
<evidence type="ECO:0000313" key="7">
    <source>
        <dbReference type="Proteomes" id="UP000230423"/>
    </source>
</evidence>
<name>A0A2G9U9N8_TELCI</name>
<dbReference type="PANTHER" id="PTHR46219">
    <property type="entry name" value="PROTEIN CBG11138"/>
    <property type="match status" value="1"/>
</dbReference>
<protein>
    <submittedName>
        <fullName evidence="6">ShTK domain protein</fullName>
    </submittedName>
</protein>
<dbReference type="AlphaFoldDB" id="A0A2G9U9N8"/>
<evidence type="ECO:0000256" key="3">
    <source>
        <dbReference type="PROSITE-ProRule" id="PRU01005"/>
    </source>
</evidence>
<dbReference type="OrthoDB" id="5855340at2759"/>
<comment type="caution">
    <text evidence="3">Lacks conserved residue(s) required for the propagation of feature annotation.</text>
</comment>
<dbReference type="PANTHER" id="PTHR46219:SF5">
    <property type="entry name" value="SHKT DOMAIN-CONTAINING PROTEIN"/>
    <property type="match status" value="1"/>
</dbReference>
<dbReference type="Proteomes" id="UP000230423">
    <property type="component" value="Unassembled WGS sequence"/>
</dbReference>
<accession>A0A2G9U9N8</accession>
<sequence length="307" mass="33256">MLVFLLLTTFLVNKASAQACMTGAGAGPCLNNMCTPGFTCIQDINECCPDASLITTVATLAPACVDKVNPTTGVSDCAARASLCNDATYYAVMTDQCPRTCGRCSGSTTNTTANSTCVDLINPTTGVSDCPQRVALCTDSNYSTLMRTGVVLIDCLPGGDYSSRCEQLDRNDFCFLRFTQMGNVCTGANYAGMDKELVHHQEQVSRTIEKELDEDRKKKALKLLLLGFNESEKRQRRYVVNLNLIAGMVEVINAVSATAKSFQNPASEDAHLSLQAPFIRRTTLGYLMLPDESNIWGAVATSPETWM</sequence>
<gene>
    <name evidence="6" type="ORF">TELCIR_11326</name>
</gene>